<keyword evidence="2" id="KW-0902">Two-component regulatory system</keyword>
<dbReference type="InterPro" id="IPR039420">
    <property type="entry name" value="WalR-like"/>
</dbReference>
<evidence type="ECO:0000256" key="4">
    <source>
        <dbReference type="ARBA" id="ARBA00023125"/>
    </source>
</evidence>
<feature type="domain" description="OmpR/PhoB-type" evidence="9">
    <location>
        <begin position="130"/>
        <end position="227"/>
    </location>
</feature>
<evidence type="ECO:0000313" key="10">
    <source>
        <dbReference type="EMBL" id="GAB0058655.1"/>
    </source>
</evidence>
<dbReference type="PANTHER" id="PTHR48111">
    <property type="entry name" value="REGULATOR OF RPOS"/>
    <property type="match status" value="1"/>
</dbReference>
<evidence type="ECO:0000256" key="7">
    <source>
        <dbReference type="PROSITE-ProRule" id="PRU01091"/>
    </source>
</evidence>
<dbReference type="PROSITE" id="PS50110">
    <property type="entry name" value="RESPONSE_REGULATORY"/>
    <property type="match status" value="1"/>
</dbReference>
<sequence length="232" mass="25626">MQNPLRILFIEDHADLAANLADYFESKGHVVDIAMDGVTGLHLALVNGYDIIVLDLMLPGMDGITVCRKLRQEARRPTPVIMLTARATLDDKVSGFSSGADDYLIKPFELKELEMRILALSKRATGRVSRRVLHVADLEFNLDTLRVQRAGQTLELPAIPLKILELLMLRSPGVVERADIEHAIWGDDPPDSDALRVHMHTLRAAIQAHGPTPLLHTLRGIGYRLAPPDASA</sequence>
<keyword evidence="1 6" id="KW-0597">Phosphoprotein</keyword>
<feature type="DNA-binding region" description="OmpR/PhoB-type" evidence="7">
    <location>
        <begin position="130"/>
        <end position="227"/>
    </location>
</feature>
<reference evidence="10 11" key="1">
    <citation type="submission" date="2024-09" db="EMBL/GenBank/DDBJ databases">
        <title>Draft genome sequence of Candidatus Magnetaquicoccaceae bacterium FCR-1.</title>
        <authorList>
            <person name="Shimoshige H."/>
            <person name="Shimamura S."/>
            <person name="Taoka A."/>
            <person name="Kobayashi H."/>
            <person name="Maekawa T."/>
        </authorList>
    </citation>
    <scope>NUCLEOTIDE SEQUENCE [LARGE SCALE GENOMIC DNA]</scope>
    <source>
        <strain evidence="10 11">FCR-1</strain>
    </source>
</reference>
<gene>
    <name evidence="10" type="primary">czcR</name>
    <name evidence="10" type="ORF">SIID45300_03008</name>
</gene>
<accession>A0ABQ0CD82</accession>
<dbReference type="InterPro" id="IPR001789">
    <property type="entry name" value="Sig_transdc_resp-reg_receiver"/>
</dbReference>
<dbReference type="Pfam" id="PF00072">
    <property type="entry name" value="Response_reg"/>
    <property type="match status" value="1"/>
</dbReference>
<evidence type="ECO:0000256" key="5">
    <source>
        <dbReference type="ARBA" id="ARBA00023163"/>
    </source>
</evidence>
<dbReference type="InterPro" id="IPR036388">
    <property type="entry name" value="WH-like_DNA-bd_sf"/>
</dbReference>
<evidence type="ECO:0000259" key="8">
    <source>
        <dbReference type="PROSITE" id="PS50110"/>
    </source>
</evidence>
<feature type="domain" description="Response regulatory" evidence="8">
    <location>
        <begin position="6"/>
        <end position="121"/>
    </location>
</feature>
<protein>
    <submittedName>
        <fullName evidence="10">Transcriptional activator protein CzcR</fullName>
    </submittedName>
</protein>
<dbReference type="CDD" id="cd19935">
    <property type="entry name" value="REC_OmpR_CusR-like"/>
    <property type="match status" value="1"/>
</dbReference>
<keyword evidence="5" id="KW-0804">Transcription</keyword>
<evidence type="ECO:0000256" key="6">
    <source>
        <dbReference type="PROSITE-ProRule" id="PRU00169"/>
    </source>
</evidence>
<evidence type="ECO:0000256" key="1">
    <source>
        <dbReference type="ARBA" id="ARBA00022553"/>
    </source>
</evidence>
<dbReference type="SUPFAM" id="SSF52172">
    <property type="entry name" value="CheY-like"/>
    <property type="match status" value="1"/>
</dbReference>
<proteinExistence type="predicted"/>
<comment type="caution">
    <text evidence="10">The sequence shown here is derived from an EMBL/GenBank/DDBJ whole genome shotgun (WGS) entry which is preliminary data.</text>
</comment>
<feature type="modified residue" description="4-aspartylphosphate" evidence="6">
    <location>
        <position position="55"/>
    </location>
</feature>
<evidence type="ECO:0000256" key="2">
    <source>
        <dbReference type="ARBA" id="ARBA00023012"/>
    </source>
</evidence>
<dbReference type="InterPro" id="IPR016032">
    <property type="entry name" value="Sig_transdc_resp-reg_C-effctor"/>
</dbReference>
<dbReference type="InterPro" id="IPR001867">
    <property type="entry name" value="OmpR/PhoB-type_DNA-bd"/>
</dbReference>
<dbReference type="Proteomes" id="UP001628193">
    <property type="component" value="Unassembled WGS sequence"/>
</dbReference>
<name>A0ABQ0CD82_9PROT</name>
<evidence type="ECO:0000313" key="11">
    <source>
        <dbReference type="Proteomes" id="UP001628193"/>
    </source>
</evidence>
<dbReference type="EMBL" id="BAAFGK010000005">
    <property type="protein sequence ID" value="GAB0058655.1"/>
    <property type="molecule type" value="Genomic_DNA"/>
</dbReference>
<dbReference type="SMART" id="SM00862">
    <property type="entry name" value="Trans_reg_C"/>
    <property type="match status" value="1"/>
</dbReference>
<dbReference type="Gene3D" id="3.40.50.2300">
    <property type="match status" value="1"/>
</dbReference>
<dbReference type="Pfam" id="PF00486">
    <property type="entry name" value="Trans_reg_C"/>
    <property type="match status" value="1"/>
</dbReference>
<dbReference type="Gene3D" id="1.10.10.10">
    <property type="entry name" value="Winged helix-like DNA-binding domain superfamily/Winged helix DNA-binding domain"/>
    <property type="match status" value="1"/>
</dbReference>
<dbReference type="PROSITE" id="PS51755">
    <property type="entry name" value="OMPR_PHOB"/>
    <property type="match status" value="1"/>
</dbReference>
<evidence type="ECO:0000259" key="9">
    <source>
        <dbReference type="PROSITE" id="PS51755"/>
    </source>
</evidence>
<dbReference type="RefSeq" id="WP_420906376.1">
    <property type="nucleotide sequence ID" value="NZ_BAAFGK010000005.1"/>
</dbReference>
<keyword evidence="3" id="KW-0805">Transcription regulation</keyword>
<dbReference type="InterPro" id="IPR011006">
    <property type="entry name" value="CheY-like_superfamily"/>
</dbReference>
<dbReference type="CDD" id="cd00383">
    <property type="entry name" value="trans_reg_C"/>
    <property type="match status" value="1"/>
</dbReference>
<organism evidence="10 11">
    <name type="scientific">Candidatus Magnetaquiglobus chichijimensis</name>
    <dbReference type="NCBI Taxonomy" id="3141448"/>
    <lineage>
        <taxon>Bacteria</taxon>
        <taxon>Pseudomonadati</taxon>
        <taxon>Pseudomonadota</taxon>
        <taxon>Magnetococcia</taxon>
        <taxon>Magnetococcales</taxon>
        <taxon>Candidatus Magnetaquicoccaceae</taxon>
        <taxon>Candidatus Magnetaquiglobus</taxon>
    </lineage>
</organism>
<keyword evidence="11" id="KW-1185">Reference proteome</keyword>
<evidence type="ECO:0000256" key="3">
    <source>
        <dbReference type="ARBA" id="ARBA00023015"/>
    </source>
</evidence>
<dbReference type="SUPFAM" id="SSF46894">
    <property type="entry name" value="C-terminal effector domain of the bipartite response regulators"/>
    <property type="match status" value="1"/>
</dbReference>
<dbReference type="SMART" id="SM00448">
    <property type="entry name" value="REC"/>
    <property type="match status" value="1"/>
</dbReference>
<keyword evidence="4 7" id="KW-0238">DNA-binding</keyword>
<dbReference type="PANTHER" id="PTHR48111:SF22">
    <property type="entry name" value="REGULATOR OF RPOS"/>
    <property type="match status" value="1"/>
</dbReference>